<dbReference type="NCBIfam" id="TIGR01200">
    <property type="entry name" value="GLPGLI"/>
    <property type="match status" value="1"/>
</dbReference>
<gene>
    <name evidence="1" type="ORF">EAH69_10470</name>
</gene>
<evidence type="ECO:0000313" key="2">
    <source>
        <dbReference type="Proteomes" id="UP000275348"/>
    </source>
</evidence>
<comment type="caution">
    <text evidence="1">The sequence shown here is derived from an EMBL/GenBank/DDBJ whole genome shotgun (WGS) entry which is preliminary data.</text>
</comment>
<name>A0A3L9M9S0_9FLAO</name>
<dbReference type="PROSITE" id="PS51257">
    <property type="entry name" value="PROKAR_LIPOPROTEIN"/>
    <property type="match status" value="1"/>
</dbReference>
<proteinExistence type="predicted"/>
<dbReference type="Proteomes" id="UP000275348">
    <property type="component" value="Unassembled WGS sequence"/>
</dbReference>
<dbReference type="EMBL" id="RDOJ01000015">
    <property type="protein sequence ID" value="RLZ08014.1"/>
    <property type="molecule type" value="Genomic_DNA"/>
</dbReference>
<accession>A0A3L9M9S0</accession>
<keyword evidence="2" id="KW-1185">Reference proteome</keyword>
<dbReference type="RefSeq" id="WP_121935156.1">
    <property type="nucleotide sequence ID" value="NZ_RDOJ01000015.1"/>
</dbReference>
<dbReference type="AlphaFoldDB" id="A0A3L9M9S0"/>
<reference evidence="1 2" key="1">
    <citation type="submission" date="2018-10" db="EMBL/GenBank/DDBJ databases">
        <authorList>
            <person name="Chen X."/>
        </authorList>
    </citation>
    <scope>NUCLEOTIDE SEQUENCE [LARGE SCALE GENOMIC DNA]</scope>
    <source>
        <strain evidence="1 2">YIM 102668</strain>
    </source>
</reference>
<dbReference type="Pfam" id="PF22252">
    <property type="entry name" value="PNGase_F-II_N"/>
    <property type="match status" value="1"/>
</dbReference>
<evidence type="ECO:0000313" key="1">
    <source>
        <dbReference type="EMBL" id="RLZ08014.1"/>
    </source>
</evidence>
<dbReference type="InterPro" id="IPR005901">
    <property type="entry name" value="GLPGLI"/>
</dbReference>
<sequence>MKYLLLTFICFTTLFSCKKETDYLVKYNFRYSPDSLNQSYKLTEEMVLRTNDKGFVFMTNNAFSSDTIKDDITTLITEGKLSARDLILKNNEINKYRIYFEKDSSHYFFKTQANSFWYNFKDEVPEIKWELINETKKINEFDVKKATTNLFGRNWIAWYAEDIKVPYGPYKFNGLPGLILELNDDKNYFHYEAISVVKDTANYPIYEKYNEINSKRIEFETAIKAYKENPVKINMRTGDDTKRDTELLEKRKHELKAKNNSIEKGLQFDL</sequence>
<protein>
    <submittedName>
        <fullName evidence="1">GLPGLI family protein</fullName>
    </submittedName>
</protein>
<dbReference type="OrthoDB" id="1440774at2"/>
<organism evidence="1 2">
    <name type="scientific">Faecalibacter macacae</name>
    <dbReference type="NCBI Taxonomy" id="1859289"/>
    <lineage>
        <taxon>Bacteria</taxon>
        <taxon>Pseudomonadati</taxon>
        <taxon>Bacteroidota</taxon>
        <taxon>Flavobacteriia</taxon>
        <taxon>Flavobacteriales</taxon>
        <taxon>Weeksellaceae</taxon>
        <taxon>Faecalibacter</taxon>
    </lineage>
</organism>